<gene>
    <name evidence="1" type="ORF">P691DRAFT_757873</name>
</gene>
<name>A0A9P5XJQ4_9AGAR</name>
<comment type="caution">
    <text evidence="1">The sequence shown here is derived from an EMBL/GenBank/DDBJ whole genome shotgun (WGS) entry which is preliminary data.</text>
</comment>
<dbReference type="OrthoDB" id="37659at2759"/>
<organism evidence="1 2">
    <name type="scientific">Macrolepiota fuliginosa MF-IS2</name>
    <dbReference type="NCBI Taxonomy" id="1400762"/>
    <lineage>
        <taxon>Eukaryota</taxon>
        <taxon>Fungi</taxon>
        <taxon>Dikarya</taxon>
        <taxon>Basidiomycota</taxon>
        <taxon>Agaricomycotina</taxon>
        <taxon>Agaricomycetes</taxon>
        <taxon>Agaricomycetidae</taxon>
        <taxon>Agaricales</taxon>
        <taxon>Agaricineae</taxon>
        <taxon>Agaricaceae</taxon>
        <taxon>Macrolepiota</taxon>
    </lineage>
</organism>
<dbReference type="EMBL" id="MU151097">
    <property type="protein sequence ID" value="KAF9450815.1"/>
    <property type="molecule type" value="Genomic_DNA"/>
</dbReference>
<evidence type="ECO:0000313" key="1">
    <source>
        <dbReference type="EMBL" id="KAF9450815.1"/>
    </source>
</evidence>
<protein>
    <submittedName>
        <fullName evidence="1">Uncharacterized protein</fullName>
    </submittedName>
</protein>
<proteinExistence type="predicted"/>
<keyword evidence="2" id="KW-1185">Reference proteome</keyword>
<reference evidence="1" key="1">
    <citation type="submission" date="2020-11" db="EMBL/GenBank/DDBJ databases">
        <authorList>
            <consortium name="DOE Joint Genome Institute"/>
            <person name="Ahrendt S."/>
            <person name="Riley R."/>
            <person name="Andreopoulos W."/>
            <person name="Labutti K."/>
            <person name="Pangilinan J."/>
            <person name="Ruiz-Duenas F.J."/>
            <person name="Barrasa J.M."/>
            <person name="Sanchez-Garcia M."/>
            <person name="Camarero S."/>
            <person name="Miyauchi S."/>
            <person name="Serrano A."/>
            <person name="Linde D."/>
            <person name="Babiker R."/>
            <person name="Drula E."/>
            <person name="Ayuso-Fernandez I."/>
            <person name="Pacheco R."/>
            <person name="Padilla G."/>
            <person name="Ferreira P."/>
            <person name="Barriuso J."/>
            <person name="Kellner H."/>
            <person name="Castanera R."/>
            <person name="Alfaro M."/>
            <person name="Ramirez L."/>
            <person name="Pisabarro A.G."/>
            <person name="Kuo A."/>
            <person name="Tritt A."/>
            <person name="Lipzen A."/>
            <person name="He G."/>
            <person name="Yan M."/>
            <person name="Ng V."/>
            <person name="Cullen D."/>
            <person name="Martin F."/>
            <person name="Rosso M.-N."/>
            <person name="Henrissat B."/>
            <person name="Hibbett D."/>
            <person name="Martinez A.T."/>
            <person name="Grigoriev I.V."/>
        </authorList>
    </citation>
    <scope>NUCLEOTIDE SEQUENCE</scope>
    <source>
        <strain evidence="1">MF-IS2</strain>
    </source>
</reference>
<dbReference type="AlphaFoldDB" id="A0A9P5XJQ4"/>
<dbReference type="Proteomes" id="UP000807342">
    <property type="component" value="Unassembled WGS sequence"/>
</dbReference>
<evidence type="ECO:0000313" key="2">
    <source>
        <dbReference type="Proteomes" id="UP000807342"/>
    </source>
</evidence>
<accession>A0A9P5XJQ4</accession>
<sequence>MASSRSSTPTRIVSSGTYPIIIAQYHQEHTCHSDHWGVCVIESSYCIHTFDIRGNKDSYTYAYGCIQNLGRADIYRGGCHVGNIPRDKVEEMKLKLGEVHISKQEPRWNPQVWVMDAIKVLKEEEWAFNGLNEAFTRGELQKDLLRWEEGEDSVYERLIQEMTTGQPVLPVSVALPTEEAAIFNIFSAPKNKSTVNT</sequence>